<evidence type="ECO:0000313" key="4">
    <source>
        <dbReference type="EMBL" id="RLU17343.1"/>
    </source>
</evidence>
<accession>A0A3L8DB52</accession>
<dbReference type="SMART" id="SM00473">
    <property type="entry name" value="PAN_AP"/>
    <property type="match status" value="4"/>
</dbReference>
<organism evidence="4 5">
    <name type="scientific">Ooceraea biroi</name>
    <name type="common">Clonal raider ant</name>
    <name type="synonym">Cerapachys biroi</name>
    <dbReference type="NCBI Taxonomy" id="2015173"/>
    <lineage>
        <taxon>Eukaryota</taxon>
        <taxon>Metazoa</taxon>
        <taxon>Ecdysozoa</taxon>
        <taxon>Arthropoda</taxon>
        <taxon>Hexapoda</taxon>
        <taxon>Insecta</taxon>
        <taxon>Pterygota</taxon>
        <taxon>Neoptera</taxon>
        <taxon>Endopterygota</taxon>
        <taxon>Hymenoptera</taxon>
        <taxon>Apocrita</taxon>
        <taxon>Aculeata</taxon>
        <taxon>Formicoidea</taxon>
        <taxon>Formicidae</taxon>
        <taxon>Dorylinae</taxon>
        <taxon>Ooceraea</taxon>
    </lineage>
</organism>
<dbReference type="OrthoDB" id="5418055at2759"/>
<dbReference type="Proteomes" id="UP000279307">
    <property type="component" value="Chromosome 10"/>
</dbReference>
<feature type="domain" description="Apple" evidence="3">
    <location>
        <begin position="38"/>
        <end position="116"/>
    </location>
</feature>
<reference evidence="4 5" key="1">
    <citation type="journal article" date="2018" name="Genome Res.">
        <title>The genomic architecture and molecular evolution of ant odorant receptors.</title>
        <authorList>
            <person name="McKenzie S.K."/>
            <person name="Kronauer D.J.C."/>
        </authorList>
    </citation>
    <scope>NUCLEOTIDE SEQUENCE [LARGE SCALE GENOMIC DNA]</scope>
    <source>
        <strain evidence="4">Clonal line C1</strain>
    </source>
</reference>
<feature type="compositionally biased region" description="Polar residues" evidence="1">
    <location>
        <begin position="510"/>
        <end position="525"/>
    </location>
</feature>
<evidence type="ECO:0000256" key="2">
    <source>
        <dbReference type="SAM" id="SignalP"/>
    </source>
</evidence>
<feature type="region of interest" description="Disordered" evidence="1">
    <location>
        <begin position="640"/>
        <end position="671"/>
    </location>
</feature>
<evidence type="ECO:0000313" key="5">
    <source>
        <dbReference type="Proteomes" id="UP000279307"/>
    </source>
</evidence>
<dbReference type="InterPro" id="IPR052774">
    <property type="entry name" value="Celegans_DevNeuronal_Protein"/>
</dbReference>
<dbReference type="PANTHER" id="PTHR47327">
    <property type="entry name" value="FI18240P1-RELATED"/>
    <property type="match status" value="1"/>
</dbReference>
<sequence>MGCQRGFLLLVCFLRSCQVSRAIELIFDNQLVVVANDCYTRVAIGSKLPDMDVFTSVAVGSVSECEDECSKRRNPCNAFAFGIGIKGNGTCALSSKMPQPEDLQLHADYDVYVKSQRTPQCEPDQLYKIGNGGIGGQKRKNETRPITRFGSGLLGPTMPSVLSSPGTMRTMMPSITNGPSYQQGFTPSFDDELRVSDILRNRNLVPPINNPFGINNAKVDNHDLSIPANQKFGQRIHPDPTYSRLDFGGSPFRNPFSEISRLNFASDFDSDLHSYKALTIHNEPFDLFSRPIFVHDGSSKNKVPADFGFWTTHDPTKYRNAIGTHLDGYKNQGFFNGVSKGSGITARTKQNGLIAGNHDVDKGFRPIVNPYTFEANGAKILNAGFRDIFETWNPELLTAFRGFGTKIRQTERLKSCYRRLLSGKKSREIRRAIECERLEDCHRACDYEKLFVCEGFNYRRIGHGTRGMCEMTSVPYSRTDLHRDFVSDPECDYYEKDPNCMITPPGGTRPTWNRWNQPRPSSQSYGPPYSINRPDVRPHIPDRRPVNEVPRPLDYDQRPSKEVPRPLDYDRRPSNEIPRPLDYDRRPSNEIPRPLDYDRRPSNEIPRPLDYGPRPLNHDRQPPLIYGDRGTYEGFDQRNYQDGQGSIRGEYPRPEDRFAYGGRFPPRRPTDDKFYNKDLPWARYPDRRIDHGPPYDIGTNEISSYLPDHRKDRDWGLYGTVYGSSYGYDTNYVADKFDIPKYHPQSRPKPRPYENDHFYGEFYNYGGAFGYGDSYIPADQDPIYGATGKTEECSVRAGAGFRLSRGVVRKTYLTPNLDQCESLYNVAPTDPTDNCLLSDISYKDLNFYVDLEPDRDYDIYAMINSRTCGVRRETSPHPPDECFWRVRSGFGMPTDVVKKSMVVDNLGQCQAECTIAQDFTCRSFTFKYTLEQGQSDSTNCYLSDWPSQDINPAQMPDMDGAELYERGSFGRGCELYVVPFFNGAGRFNGKQFKENVQGDEDTLCYSGYNKPCKLTPYAVLLATCVNSEQDCRQKCSKMRETDTVPCMSYSYKLTSHGTEENCLLSDVPVRDLRPGLDYVYDDNHVLYSWKDLDPHCVVTGYSIDDDRVFGGPGLSKPLLPGSTRPDFGPETSYPSVRPYGTHPDPRPFFTMPKPTSYHGMKPFDPDKPDPVGVYRPGGGYGSYGGSYDDKFEYGIRPGGFDQGLGSLYPNEYSTFRYYTVNGHPCKRGTKCEKNKIAGFWACETEGGEYGSWDYCCAPTHHCGFSQGYHYPWCYVGPSEDQWRPCSEKYYPYKPSPRPIRPIDSDRHDRPYDPGYYHGRHWPITYLHPQPPPNCTDSLASADNSGNRRGTTTTTTTTTRTLITTELPSSTTVKSDENSTVATTNRTRRLQRLRVRDDRHEVIFPRKIESSRIVVPRAAKIERVSKLTTSVAELTVAPLATTSSDVANNSEQMVKVPLITPNNSLSRGPGA</sequence>
<evidence type="ECO:0000256" key="1">
    <source>
        <dbReference type="SAM" id="MobiDB-lite"/>
    </source>
</evidence>
<proteinExistence type="predicted"/>
<feature type="chain" id="PRO_5018256780" description="Apple domain-containing protein" evidence="2">
    <location>
        <begin position="23"/>
        <end position="1470"/>
    </location>
</feature>
<dbReference type="SUPFAM" id="SSF57414">
    <property type="entry name" value="Hairpin loop containing domain-like"/>
    <property type="match status" value="1"/>
</dbReference>
<feature type="signal peptide" evidence="2">
    <location>
        <begin position="1"/>
        <end position="22"/>
    </location>
</feature>
<dbReference type="EMBL" id="QOIP01000010">
    <property type="protein sequence ID" value="RLU17343.1"/>
    <property type="molecule type" value="Genomic_DNA"/>
</dbReference>
<name>A0A3L8DB52_OOCBI</name>
<dbReference type="PROSITE" id="PS50948">
    <property type="entry name" value="PAN"/>
    <property type="match status" value="3"/>
</dbReference>
<feature type="domain" description="Apple" evidence="3">
    <location>
        <begin position="882"/>
        <end position="968"/>
    </location>
</feature>
<evidence type="ECO:0000259" key="3">
    <source>
        <dbReference type="PROSITE" id="PS50948"/>
    </source>
</evidence>
<dbReference type="PANTHER" id="PTHR47327:SF13">
    <property type="entry name" value="APPLE DOMAIN-CONTAINING PROTEIN"/>
    <property type="match status" value="1"/>
</dbReference>
<feature type="compositionally biased region" description="Polar residues" evidence="1">
    <location>
        <begin position="1338"/>
        <end position="1349"/>
    </location>
</feature>
<keyword evidence="2" id="KW-0732">Signal</keyword>
<dbReference type="Gene3D" id="3.50.4.10">
    <property type="entry name" value="Hepatocyte Growth Factor"/>
    <property type="match status" value="2"/>
</dbReference>
<feature type="domain" description="Apple" evidence="3">
    <location>
        <begin position="416"/>
        <end position="500"/>
    </location>
</feature>
<gene>
    <name evidence="4" type="ORF">DMN91_009576</name>
</gene>
<dbReference type="Pfam" id="PF00024">
    <property type="entry name" value="PAN_1"/>
    <property type="match status" value="1"/>
</dbReference>
<dbReference type="GO" id="GO:0009653">
    <property type="term" value="P:anatomical structure morphogenesis"/>
    <property type="evidence" value="ECO:0007669"/>
    <property type="project" value="TreeGrafter"/>
</dbReference>
<protein>
    <recommendedName>
        <fullName evidence="3">Apple domain-containing protein</fullName>
    </recommendedName>
</protein>
<comment type="caution">
    <text evidence="4">The sequence shown here is derived from an EMBL/GenBank/DDBJ whole genome shotgun (WGS) entry which is preliminary data.</text>
</comment>
<dbReference type="InterPro" id="IPR003609">
    <property type="entry name" value="Pan_app"/>
</dbReference>
<feature type="compositionally biased region" description="Low complexity" evidence="1">
    <location>
        <begin position="1350"/>
        <end position="1359"/>
    </location>
</feature>
<feature type="compositionally biased region" description="Basic and acidic residues" evidence="1">
    <location>
        <begin position="534"/>
        <end position="602"/>
    </location>
</feature>
<feature type="region of interest" description="Disordered" evidence="1">
    <location>
        <begin position="1338"/>
        <end position="1359"/>
    </location>
</feature>
<dbReference type="CDD" id="cd01099">
    <property type="entry name" value="PAN_AP_HGF"/>
    <property type="match status" value="2"/>
</dbReference>
<feature type="region of interest" description="Disordered" evidence="1">
    <location>
        <begin position="503"/>
        <end position="621"/>
    </location>
</feature>